<protein>
    <submittedName>
        <fullName evidence="12">SDR family NAD(P)-dependent oxidoreductase</fullName>
    </submittedName>
</protein>
<dbReference type="InterPro" id="IPR016036">
    <property type="entry name" value="Malonyl_transacylase_ACP-bd"/>
</dbReference>
<keyword evidence="6" id="KW-0511">Multifunctional enzyme</keyword>
<dbReference type="Pfam" id="PF14765">
    <property type="entry name" value="PS-DH"/>
    <property type="match status" value="1"/>
</dbReference>
<dbReference type="Pfam" id="PF00698">
    <property type="entry name" value="Acyl_transf_1"/>
    <property type="match status" value="1"/>
</dbReference>
<feature type="domain" description="Carrier" evidence="9">
    <location>
        <begin position="1578"/>
        <end position="1653"/>
    </location>
</feature>
<evidence type="ECO:0000256" key="5">
    <source>
        <dbReference type="ARBA" id="ARBA00023194"/>
    </source>
</evidence>
<dbReference type="InterPro" id="IPR049552">
    <property type="entry name" value="PKS_DH_N"/>
</dbReference>
<evidence type="ECO:0000313" key="13">
    <source>
        <dbReference type="Proteomes" id="UP000477722"/>
    </source>
</evidence>
<reference evidence="12 13" key="1">
    <citation type="submission" date="2020-02" db="EMBL/GenBank/DDBJ databases">
        <title>Whole-genome analyses of novel actinobacteria.</title>
        <authorList>
            <person name="Sahin N."/>
            <person name="Tatar D."/>
        </authorList>
    </citation>
    <scope>NUCLEOTIDE SEQUENCE [LARGE SCALE GENOMIC DNA]</scope>
    <source>
        <strain evidence="12 13">SB3404</strain>
    </source>
</reference>
<dbReference type="InterPro" id="IPR050091">
    <property type="entry name" value="PKS_NRPS_Biosynth_Enz"/>
</dbReference>
<organism evidence="12 13">
    <name type="scientific">Streptomyces boncukensis</name>
    <dbReference type="NCBI Taxonomy" id="2711219"/>
    <lineage>
        <taxon>Bacteria</taxon>
        <taxon>Bacillati</taxon>
        <taxon>Actinomycetota</taxon>
        <taxon>Actinomycetes</taxon>
        <taxon>Kitasatosporales</taxon>
        <taxon>Streptomycetaceae</taxon>
        <taxon>Streptomyces</taxon>
    </lineage>
</organism>
<feature type="active site" description="Proton acceptor; for dehydratase activity" evidence="8">
    <location>
        <position position="581"/>
    </location>
</feature>
<dbReference type="Pfam" id="PF22953">
    <property type="entry name" value="SpnB_Rossmann"/>
    <property type="match status" value="1"/>
</dbReference>
<evidence type="ECO:0000256" key="2">
    <source>
        <dbReference type="ARBA" id="ARBA00022450"/>
    </source>
</evidence>
<keyword evidence="5" id="KW-0045">Antibiotic biosynthesis</keyword>
<evidence type="ECO:0000256" key="3">
    <source>
        <dbReference type="ARBA" id="ARBA00022553"/>
    </source>
</evidence>
<dbReference type="Gene3D" id="3.10.129.110">
    <property type="entry name" value="Polyketide synthase dehydratase"/>
    <property type="match status" value="1"/>
</dbReference>
<evidence type="ECO:0000259" key="9">
    <source>
        <dbReference type="PROSITE" id="PS50075"/>
    </source>
</evidence>
<dbReference type="Pfam" id="PF08659">
    <property type="entry name" value="KR"/>
    <property type="match status" value="1"/>
</dbReference>
<comment type="pathway">
    <text evidence="1">Antibiotic biosynthesis.</text>
</comment>
<proteinExistence type="predicted"/>
<dbReference type="InterPro" id="IPR011032">
    <property type="entry name" value="GroES-like_sf"/>
</dbReference>
<name>A0A6G4WTI4_9ACTN</name>
<dbReference type="Pfam" id="PF00550">
    <property type="entry name" value="PP-binding"/>
    <property type="match status" value="1"/>
</dbReference>
<dbReference type="FunFam" id="3.40.50.720:FF:000209">
    <property type="entry name" value="Polyketide synthase Pks12"/>
    <property type="match status" value="1"/>
</dbReference>
<feature type="non-terminal residue" evidence="12">
    <location>
        <position position="1"/>
    </location>
</feature>
<dbReference type="SMART" id="SM00823">
    <property type="entry name" value="PKS_PP"/>
    <property type="match status" value="1"/>
</dbReference>
<dbReference type="PROSITE" id="PS52004">
    <property type="entry name" value="KS3_2"/>
    <property type="match status" value="1"/>
</dbReference>
<dbReference type="Gene3D" id="3.90.180.10">
    <property type="entry name" value="Medium-chain alcohol dehydrogenases, catalytic domain"/>
    <property type="match status" value="1"/>
</dbReference>
<dbReference type="InterPro" id="IPR013968">
    <property type="entry name" value="PKS_KR"/>
</dbReference>
<dbReference type="Gene3D" id="3.40.47.10">
    <property type="match status" value="1"/>
</dbReference>
<evidence type="ECO:0000256" key="6">
    <source>
        <dbReference type="ARBA" id="ARBA00023268"/>
    </source>
</evidence>
<dbReference type="SUPFAM" id="SSF52151">
    <property type="entry name" value="FabD/lysophospholipase-like"/>
    <property type="match status" value="1"/>
</dbReference>
<dbReference type="SUPFAM" id="SSF47336">
    <property type="entry name" value="ACP-like"/>
    <property type="match status" value="1"/>
</dbReference>
<dbReference type="PROSITE" id="PS01162">
    <property type="entry name" value="QOR_ZETA_CRYSTAL"/>
    <property type="match status" value="1"/>
</dbReference>
<evidence type="ECO:0000256" key="4">
    <source>
        <dbReference type="ARBA" id="ARBA00022679"/>
    </source>
</evidence>
<dbReference type="Pfam" id="PF21089">
    <property type="entry name" value="PKS_DH_N"/>
    <property type="match status" value="1"/>
</dbReference>
<keyword evidence="4" id="KW-0808">Transferase</keyword>
<dbReference type="InterPro" id="IPR049900">
    <property type="entry name" value="PKS_mFAS_DH"/>
</dbReference>
<dbReference type="InterPro" id="IPR032821">
    <property type="entry name" value="PKS_assoc"/>
</dbReference>
<dbReference type="Gene3D" id="1.10.1200.10">
    <property type="entry name" value="ACP-like"/>
    <property type="match status" value="1"/>
</dbReference>
<feature type="region of interest" description="N-terminal hotdog fold" evidence="8">
    <location>
        <begin position="549"/>
        <end position="671"/>
    </location>
</feature>
<dbReference type="InterPro" id="IPR036736">
    <property type="entry name" value="ACP-like_sf"/>
</dbReference>
<dbReference type="Pfam" id="PF02801">
    <property type="entry name" value="Ketoacyl-synt_C"/>
    <property type="match status" value="1"/>
</dbReference>
<dbReference type="InterPro" id="IPR020843">
    <property type="entry name" value="ER"/>
</dbReference>
<dbReference type="InterPro" id="IPR020807">
    <property type="entry name" value="PKS_DH"/>
</dbReference>
<dbReference type="GO" id="GO:0016491">
    <property type="term" value="F:oxidoreductase activity"/>
    <property type="evidence" value="ECO:0007669"/>
    <property type="project" value="InterPro"/>
</dbReference>
<dbReference type="CDD" id="cd08956">
    <property type="entry name" value="KR_3_FAS_SDR_x"/>
    <property type="match status" value="1"/>
</dbReference>
<keyword evidence="13" id="KW-1185">Reference proteome</keyword>
<dbReference type="InterPro" id="IPR013154">
    <property type="entry name" value="ADH-like_N"/>
</dbReference>
<dbReference type="EMBL" id="JAAKZZ010000053">
    <property type="protein sequence ID" value="NGO68313.1"/>
    <property type="molecule type" value="Genomic_DNA"/>
</dbReference>
<dbReference type="InterPro" id="IPR042104">
    <property type="entry name" value="PKS_dehydratase_sf"/>
</dbReference>
<feature type="domain" description="Ketosynthase family 3 (KS3)" evidence="10">
    <location>
        <begin position="1"/>
        <end position="113"/>
    </location>
</feature>
<dbReference type="InterPro" id="IPR049551">
    <property type="entry name" value="PKS_DH_C"/>
</dbReference>
<comment type="caution">
    <text evidence="12">The sequence shown here is derived from an EMBL/GenBank/DDBJ whole genome shotgun (WGS) entry which is preliminary data.</text>
</comment>
<dbReference type="SMART" id="SM00829">
    <property type="entry name" value="PKS_ER"/>
    <property type="match status" value="1"/>
</dbReference>
<dbReference type="CDD" id="cd05195">
    <property type="entry name" value="enoyl_red"/>
    <property type="match status" value="1"/>
</dbReference>
<sequence>GDPIEAQALLATYGQDRGGEGRPVWLGSVKSNIGHTQAAAGAAGVIKMVMALRNGLLPPTLHVDEPTPQVDWSTGAVELLTQAREWPEVDRPRRAGVSSFGISGTNAHIILEQAPEPVDEAAPARTVRPGLVPWVVSAQSEPALQEQIKQLRSFVAERPELDVVDVGWSLATTRAALEHRAVLTGDNVLATGVSGEGRLAFLFTGQGSQRPGMGLDLYEQFPVFAEAFDAVCARLDVRLERPLRAVLADGTGLEGTLWAQAGLFALEVALYRLVESWGITPEVLLGHSLGEITAAHVSGILDLDDACTLVAERGRLMQGLPAGGGMLAVQAAEADVADSGLDVAAVNGPQSIVLSGDLETIERYAAECAGRGWRVNVLAVSHAFHSALMEPMLEEFATVLDGLTFHPARIPVVSNLTGEVAEPGAMQQPEYWLRQVRETVRFADGVAATGAFGVTRFLELGPDGVLSGMAQETAVDAVFAPMLRKDRDETNTALTALSRLWTTGTRIDWTKVFTDWGGRTIPLPTYAFQRRRYWPQPLPEGVRASGAGHALLGTAVSLAEDDGAVLTGRLSVGVQPWLADHVVLGRVVVPGAALVEMVLRAGREVECGVVRELVLQAPLVLPDSGGVQVQVRVGSPEESGERPVAVHGRVDGTQAWVLHASGTLTGQTGQTGSGADFDLGMWPPQDAVEVGVEGFYEALAGAGFGYGPAFQGVRAAWRAGSVVYAEVALAEPVEGLGIHPALLDAALHPAGLLADQGEGDGGGGGPRLPFVWSGVELFAVGAQALRVAVHAQGDGVRVQAADGAGRPVLAVASLVSREVAADQLSPAGTPDEDALFTIEWKALPPADPSAPGDYTPLLVGGGPVELVTGEVLRGVQEWLEAEQAPAARLAVVTRGAVPAVPGDRVDVVGAAVWGLVRSAQSEHPDRIVLVDTDPALAADEEVQEALLAAGGEPQVAIRDGQAWVPRLVRAGTGDGLVLPQAREGWQLIPGDDGTLESVRAVTSQPEALRAGQVRVAVRAAGVNFRDVLIGLGMYPEPGVMGSEAAGVVTETGPGVEDLRPGDRVFGFFNGAFTTEAVTERCLLVHVPAGWTWAQAASVPLVFATAWYGLRDLADLKPGESVLIHAAAGGVGMAAVQLARHWGAQVYATASRPKWPTVAGAGVDHSRIASSRDTAFEEQIRTATDGRGVDIVLNSLTGEFIDASLRLLAPGGRFIEMGKTDLRTDTGVPYHPFDLSDAGQERMGQILTDVVALLEQGALKPLPLQAWDIRQATTAWRHMAQARHVGKNTLTLPTPLNPHGTVLITGGTGTLGTLLARHLTAEHGIRHLLLLSRQGPHAPGATDLTTELTELGATDVRIAACDAADRDALAAVLADIPDHAPLTGVVHAAGVLDDAVFTALTEERLGTVLRAKATAAAHLDELTRDADLSMFVLYSSASATFGTPGQANYAAANAYLDALATRRRAQGLPAHSLAWGMWQQTSTMTSHLTGADRTRATTTGTTLTNTQGLTLFDAALTHPTPHLLPINLDPATLHSHHNIPPLLHALVHRPLRRALEEAAPSGPSLADRLAAMPASQHDAVLLDLVITSSAVVLGHTSPEAIAAEQPFKDLGFDSLTAVELRNRLATATGLRLPATLVFDYPNPAVLAEHLRDELVPADRTPGETLLDELARMEGELAELTGGELELTAGERAMVRSRLEVMLERVRNGERQAAGADDRDLATATADTIFALVDEELEG</sequence>
<dbReference type="InterPro" id="IPR016039">
    <property type="entry name" value="Thiolase-like"/>
</dbReference>
<dbReference type="PANTHER" id="PTHR43775:SF51">
    <property type="entry name" value="INACTIVE PHENOLPHTHIOCEROL SYNTHESIS POLYKETIDE SYNTHASE TYPE I PKS1-RELATED"/>
    <property type="match status" value="1"/>
</dbReference>
<dbReference type="InterPro" id="IPR002364">
    <property type="entry name" value="Quin_OxRdtase/zeta-crystal_CS"/>
</dbReference>
<dbReference type="InterPro" id="IPR001227">
    <property type="entry name" value="Ac_transferase_dom_sf"/>
</dbReference>
<dbReference type="Pfam" id="PF16197">
    <property type="entry name" value="KAsynt_C_assoc"/>
    <property type="match status" value="1"/>
</dbReference>
<evidence type="ECO:0000256" key="7">
    <source>
        <dbReference type="ARBA" id="ARBA00023315"/>
    </source>
</evidence>
<dbReference type="SMART" id="SM00825">
    <property type="entry name" value="PKS_KS"/>
    <property type="match status" value="1"/>
</dbReference>
<dbReference type="PROSITE" id="PS50075">
    <property type="entry name" value="CARRIER"/>
    <property type="match status" value="1"/>
</dbReference>
<dbReference type="InterPro" id="IPR020841">
    <property type="entry name" value="PKS_Beta-ketoAc_synthase_dom"/>
</dbReference>
<evidence type="ECO:0000313" key="12">
    <source>
        <dbReference type="EMBL" id="NGO68313.1"/>
    </source>
</evidence>
<dbReference type="SUPFAM" id="SSF50129">
    <property type="entry name" value="GroES-like"/>
    <property type="match status" value="1"/>
</dbReference>
<feature type="region of interest" description="C-terminal hotdog fold" evidence="8">
    <location>
        <begin position="687"/>
        <end position="825"/>
    </location>
</feature>
<dbReference type="GO" id="GO:0004312">
    <property type="term" value="F:fatty acid synthase activity"/>
    <property type="evidence" value="ECO:0007669"/>
    <property type="project" value="TreeGrafter"/>
</dbReference>
<dbReference type="FunFam" id="1.10.1200.10:FF:000007">
    <property type="entry name" value="Probable polyketide synthase pks17"/>
    <property type="match status" value="1"/>
</dbReference>
<dbReference type="InterPro" id="IPR006162">
    <property type="entry name" value="Ppantetheine_attach_site"/>
</dbReference>
<dbReference type="SMART" id="SM00826">
    <property type="entry name" value="PKS_DH"/>
    <property type="match status" value="1"/>
</dbReference>
<evidence type="ECO:0000259" key="10">
    <source>
        <dbReference type="PROSITE" id="PS52004"/>
    </source>
</evidence>
<dbReference type="Gene3D" id="3.40.50.720">
    <property type="entry name" value="NAD(P)-binding Rossmann-like Domain"/>
    <property type="match status" value="3"/>
</dbReference>
<dbReference type="PROSITE" id="PS00012">
    <property type="entry name" value="PHOSPHOPANTETHEINE"/>
    <property type="match status" value="1"/>
</dbReference>
<feature type="domain" description="PKS/mFAS DH" evidence="11">
    <location>
        <begin position="549"/>
        <end position="825"/>
    </location>
</feature>
<dbReference type="Pfam" id="PF08240">
    <property type="entry name" value="ADH_N"/>
    <property type="match status" value="1"/>
</dbReference>
<dbReference type="SMART" id="SM00827">
    <property type="entry name" value="PKS_AT"/>
    <property type="match status" value="1"/>
</dbReference>
<dbReference type="InterPro" id="IPR057326">
    <property type="entry name" value="KR_dom"/>
</dbReference>
<dbReference type="Gene3D" id="3.30.70.3290">
    <property type="match status" value="1"/>
</dbReference>
<accession>A0A6G4WTI4</accession>
<gene>
    <name evidence="12" type="ORF">G5C65_08085</name>
</gene>
<evidence type="ECO:0000256" key="8">
    <source>
        <dbReference type="PROSITE-ProRule" id="PRU01363"/>
    </source>
</evidence>
<dbReference type="InterPro" id="IPR055123">
    <property type="entry name" value="SpnB-like_Rossmann"/>
</dbReference>
<dbReference type="InterPro" id="IPR020806">
    <property type="entry name" value="PKS_PP-bd"/>
</dbReference>
<keyword evidence="2" id="KW-0596">Phosphopantetheine</keyword>
<dbReference type="InterPro" id="IPR036291">
    <property type="entry name" value="NAD(P)-bd_dom_sf"/>
</dbReference>
<dbReference type="FunFam" id="3.90.180.10:FF:000032">
    <property type="entry name" value="Probable polyketide synthase pks1"/>
    <property type="match status" value="1"/>
</dbReference>
<dbReference type="Proteomes" id="UP000477722">
    <property type="component" value="Unassembled WGS sequence"/>
</dbReference>
<dbReference type="PANTHER" id="PTHR43775">
    <property type="entry name" value="FATTY ACID SYNTHASE"/>
    <property type="match status" value="1"/>
</dbReference>
<keyword evidence="3" id="KW-0597">Phosphoprotein</keyword>
<feature type="active site" description="Proton donor; for dehydratase activity" evidence="8">
    <location>
        <position position="744"/>
    </location>
</feature>
<dbReference type="CDD" id="cd00833">
    <property type="entry name" value="PKS"/>
    <property type="match status" value="1"/>
</dbReference>
<dbReference type="RefSeq" id="WP_165297965.1">
    <property type="nucleotide sequence ID" value="NZ_JAAKZZ010000053.1"/>
</dbReference>
<evidence type="ECO:0000259" key="11">
    <source>
        <dbReference type="PROSITE" id="PS52019"/>
    </source>
</evidence>
<dbReference type="SMART" id="SM00822">
    <property type="entry name" value="PKS_KR"/>
    <property type="match status" value="1"/>
</dbReference>
<dbReference type="InterPro" id="IPR009081">
    <property type="entry name" value="PP-bd_ACP"/>
</dbReference>
<dbReference type="SMART" id="SM01294">
    <property type="entry name" value="PKS_PP_betabranch"/>
    <property type="match status" value="1"/>
</dbReference>
<dbReference type="InterPro" id="IPR014031">
    <property type="entry name" value="Ketoacyl_synth_C"/>
</dbReference>
<dbReference type="SUPFAM" id="SSF53901">
    <property type="entry name" value="Thiolase-like"/>
    <property type="match status" value="1"/>
</dbReference>
<dbReference type="SUPFAM" id="SSF55048">
    <property type="entry name" value="Probable ACP-binding domain of malonyl-CoA ACP transacylase"/>
    <property type="match status" value="1"/>
</dbReference>
<dbReference type="GO" id="GO:0006633">
    <property type="term" value="P:fatty acid biosynthetic process"/>
    <property type="evidence" value="ECO:0007669"/>
    <property type="project" value="TreeGrafter"/>
</dbReference>
<dbReference type="PROSITE" id="PS52019">
    <property type="entry name" value="PKS_MFAS_DH"/>
    <property type="match status" value="1"/>
</dbReference>
<dbReference type="Pfam" id="PF13602">
    <property type="entry name" value="ADH_zinc_N_2"/>
    <property type="match status" value="1"/>
</dbReference>
<dbReference type="InterPro" id="IPR016035">
    <property type="entry name" value="Acyl_Trfase/lysoPLipase"/>
</dbReference>
<dbReference type="GO" id="GO:0031177">
    <property type="term" value="F:phosphopantetheine binding"/>
    <property type="evidence" value="ECO:0007669"/>
    <property type="project" value="InterPro"/>
</dbReference>
<dbReference type="GO" id="GO:0008270">
    <property type="term" value="F:zinc ion binding"/>
    <property type="evidence" value="ECO:0007669"/>
    <property type="project" value="InterPro"/>
</dbReference>
<dbReference type="SUPFAM" id="SSF51735">
    <property type="entry name" value="NAD(P)-binding Rossmann-fold domains"/>
    <property type="match status" value="3"/>
</dbReference>
<dbReference type="InterPro" id="IPR014043">
    <property type="entry name" value="Acyl_transferase_dom"/>
</dbReference>
<keyword evidence="7" id="KW-0012">Acyltransferase</keyword>
<dbReference type="Gene3D" id="3.40.366.10">
    <property type="entry name" value="Malonyl-Coenzyme A Acyl Carrier Protein, domain 2"/>
    <property type="match status" value="1"/>
</dbReference>
<evidence type="ECO:0000256" key="1">
    <source>
        <dbReference type="ARBA" id="ARBA00004792"/>
    </source>
</evidence>
<dbReference type="GO" id="GO:0017000">
    <property type="term" value="P:antibiotic biosynthetic process"/>
    <property type="evidence" value="ECO:0007669"/>
    <property type="project" value="UniProtKB-KW"/>
</dbReference>